<proteinExistence type="predicted"/>
<name>A0A0F9AFZ4_9ZZZZ</name>
<reference evidence="1" key="1">
    <citation type="journal article" date="2015" name="Nature">
        <title>Complex archaea that bridge the gap between prokaryotes and eukaryotes.</title>
        <authorList>
            <person name="Spang A."/>
            <person name="Saw J.H."/>
            <person name="Jorgensen S.L."/>
            <person name="Zaremba-Niedzwiedzka K."/>
            <person name="Martijn J."/>
            <person name="Lind A.E."/>
            <person name="van Eijk R."/>
            <person name="Schleper C."/>
            <person name="Guy L."/>
            <person name="Ettema T.J."/>
        </authorList>
    </citation>
    <scope>NUCLEOTIDE SEQUENCE</scope>
</reference>
<dbReference type="EMBL" id="LAZR01042871">
    <property type="protein sequence ID" value="KKL08459.1"/>
    <property type="molecule type" value="Genomic_DNA"/>
</dbReference>
<protein>
    <submittedName>
        <fullName evidence="1">Uncharacterized protein</fullName>
    </submittedName>
</protein>
<feature type="non-terminal residue" evidence="1">
    <location>
        <position position="88"/>
    </location>
</feature>
<organism evidence="1">
    <name type="scientific">marine sediment metagenome</name>
    <dbReference type="NCBI Taxonomy" id="412755"/>
    <lineage>
        <taxon>unclassified sequences</taxon>
        <taxon>metagenomes</taxon>
        <taxon>ecological metagenomes</taxon>
    </lineage>
</organism>
<evidence type="ECO:0000313" key="1">
    <source>
        <dbReference type="EMBL" id="KKL08459.1"/>
    </source>
</evidence>
<sequence>MGKGKSYHRVPPLAGYHTPLVLDREGELSHGDVAKKYEPQMPWQEFRRFAGPTFLSDPNRGPGVIASAVMNLRWSLQKTLRDVGAHPD</sequence>
<gene>
    <name evidence="1" type="ORF">LCGC14_2575680</name>
</gene>
<comment type="caution">
    <text evidence="1">The sequence shown here is derived from an EMBL/GenBank/DDBJ whole genome shotgun (WGS) entry which is preliminary data.</text>
</comment>
<dbReference type="AlphaFoldDB" id="A0A0F9AFZ4"/>
<accession>A0A0F9AFZ4</accession>